<feature type="domain" description="CusB-like beta-barrel" evidence="5">
    <location>
        <begin position="245"/>
        <end position="319"/>
    </location>
</feature>
<dbReference type="Gene3D" id="2.40.420.20">
    <property type="match status" value="1"/>
</dbReference>
<dbReference type="AlphaFoldDB" id="A0A8K2AGP9"/>
<feature type="region of interest" description="Disordered" evidence="3">
    <location>
        <begin position="1"/>
        <end position="31"/>
    </location>
</feature>
<accession>A0A8K2AGP9</accession>
<dbReference type="PANTHER" id="PTHR30469:SF15">
    <property type="entry name" value="HLYD FAMILY OF SECRETION PROTEINS"/>
    <property type="match status" value="1"/>
</dbReference>
<evidence type="ECO:0000259" key="6">
    <source>
        <dbReference type="Pfam" id="PF25975"/>
    </source>
</evidence>
<dbReference type="InterPro" id="IPR058649">
    <property type="entry name" value="CzcB_C"/>
</dbReference>
<evidence type="ECO:0000313" key="7">
    <source>
        <dbReference type="EMBL" id="NCJ04965.1"/>
    </source>
</evidence>
<sequence>MVLLSGCQGESDAAADAQAQRPDRSSQTPSVDVAVAEAGQLDEGAEYTGTTGPVREVAVRPRIEGQLLDLRVDAGDAVQQGQILGRIDDNLLMTEVLQAEAELAARQSEVAQAMTQVQSAQTQVEEVRFQLEQARSDADRFQSLLNDGAISAQEAEQARTTANTLLQTLRAAQNQVGTQQQAVSAAQRRVEAQRAVIAQIQERRSFAVLQSPISGVVSARTIEMGNLVQTGDEVLTIGDFSQVKVTVQVSELEFGQIQVGQSVQVRLDAYRNQTFNGTISRIPPVADPTARLIPLEVTMPNPDGRVGSGLLARVRFQQNGSNRVVVPQTALQRPGEARQGRPDGQSGRRPGSNAEAPSRSEGADAPPRLFVIAEGEPPTVEARPVTVGEQADGQVEIIAGLSPGERYVVRSTRPLEDQETVQLSILSN</sequence>
<keyword evidence="8" id="KW-1185">Reference proteome</keyword>
<comment type="similarity">
    <text evidence="1">Belongs to the membrane fusion protein (MFP) (TC 8.A.1) family.</text>
</comment>
<dbReference type="GO" id="GO:0015562">
    <property type="term" value="F:efflux transmembrane transporter activity"/>
    <property type="evidence" value="ECO:0007669"/>
    <property type="project" value="TreeGrafter"/>
</dbReference>
<gene>
    <name evidence="7" type="ORF">GS597_00190</name>
</gene>
<dbReference type="PANTHER" id="PTHR30469">
    <property type="entry name" value="MULTIDRUG RESISTANCE PROTEIN MDTA"/>
    <property type="match status" value="1"/>
</dbReference>
<dbReference type="SUPFAM" id="SSF111369">
    <property type="entry name" value="HlyD-like secretion proteins"/>
    <property type="match status" value="2"/>
</dbReference>
<evidence type="ECO:0000313" key="8">
    <source>
        <dbReference type="Proteomes" id="UP000607397"/>
    </source>
</evidence>
<dbReference type="Pfam" id="PF25975">
    <property type="entry name" value="CzcB_C"/>
    <property type="match status" value="1"/>
</dbReference>
<organism evidence="7 8">
    <name type="scientific">Petrachloros mirabilis ULC683</name>
    <dbReference type="NCBI Taxonomy" id="2781853"/>
    <lineage>
        <taxon>Bacteria</taxon>
        <taxon>Bacillati</taxon>
        <taxon>Cyanobacteriota</taxon>
        <taxon>Cyanophyceae</taxon>
        <taxon>Synechococcales</taxon>
        <taxon>Petrachlorosaceae</taxon>
        <taxon>Petrachloros</taxon>
        <taxon>Petrachloros mirabilis</taxon>
    </lineage>
</organism>
<feature type="domain" description="Multidrug resistance protein MdtA-like barrel-sandwich hybrid" evidence="4">
    <location>
        <begin position="55"/>
        <end position="233"/>
    </location>
</feature>
<dbReference type="Gene3D" id="2.40.30.170">
    <property type="match status" value="1"/>
</dbReference>
<evidence type="ECO:0000259" key="4">
    <source>
        <dbReference type="Pfam" id="PF25917"/>
    </source>
</evidence>
<comment type="caution">
    <text evidence="7">The sequence shown here is derived from an EMBL/GenBank/DDBJ whole genome shotgun (WGS) entry which is preliminary data.</text>
</comment>
<dbReference type="FunFam" id="2.40.30.170:FF:000010">
    <property type="entry name" value="Efflux RND transporter periplasmic adaptor subunit"/>
    <property type="match status" value="1"/>
</dbReference>
<proteinExistence type="inferred from homology"/>
<dbReference type="GO" id="GO:1990281">
    <property type="term" value="C:efflux pump complex"/>
    <property type="evidence" value="ECO:0007669"/>
    <property type="project" value="TreeGrafter"/>
</dbReference>
<dbReference type="EMBL" id="WVIC01000001">
    <property type="protein sequence ID" value="NCJ04965.1"/>
    <property type="molecule type" value="Genomic_DNA"/>
</dbReference>
<dbReference type="InterPro" id="IPR006143">
    <property type="entry name" value="RND_pump_MFP"/>
</dbReference>
<dbReference type="Gene3D" id="2.40.50.100">
    <property type="match status" value="1"/>
</dbReference>
<dbReference type="InterPro" id="IPR058625">
    <property type="entry name" value="MdtA-like_BSH"/>
</dbReference>
<feature type="region of interest" description="Disordered" evidence="3">
    <location>
        <begin position="323"/>
        <end position="366"/>
    </location>
</feature>
<dbReference type="Pfam" id="PF25917">
    <property type="entry name" value="BSH_RND"/>
    <property type="match status" value="1"/>
</dbReference>
<feature type="domain" description="CzcB-like C-terminal circularly permuted SH3-like" evidence="6">
    <location>
        <begin position="380"/>
        <end position="410"/>
    </location>
</feature>
<reference evidence="7" key="1">
    <citation type="submission" date="2019-12" db="EMBL/GenBank/DDBJ databases">
        <title>High-Quality draft genome sequences of three cyanobacteria isolated from the limestone walls of the Old Cathedral of Coimbra.</title>
        <authorList>
            <person name="Tiago I."/>
            <person name="Soares F."/>
            <person name="Portugal A."/>
        </authorList>
    </citation>
    <scope>NUCLEOTIDE SEQUENCE [LARGE SCALE GENOMIC DNA]</scope>
    <source>
        <strain evidence="7">C</strain>
    </source>
</reference>
<name>A0A8K2AGP9_9CYAN</name>
<protein>
    <submittedName>
        <fullName evidence="7">Efflux RND transporter periplasmic adaptor subunit</fullName>
    </submittedName>
</protein>
<keyword evidence="2" id="KW-0175">Coiled coil</keyword>
<evidence type="ECO:0000259" key="5">
    <source>
        <dbReference type="Pfam" id="PF25954"/>
    </source>
</evidence>
<dbReference type="Gene3D" id="1.10.287.470">
    <property type="entry name" value="Helix hairpin bin"/>
    <property type="match status" value="1"/>
</dbReference>
<dbReference type="NCBIfam" id="TIGR01730">
    <property type="entry name" value="RND_mfp"/>
    <property type="match status" value="1"/>
</dbReference>
<dbReference type="Pfam" id="PF25954">
    <property type="entry name" value="Beta-barrel_RND_2"/>
    <property type="match status" value="1"/>
</dbReference>
<evidence type="ECO:0000256" key="1">
    <source>
        <dbReference type="ARBA" id="ARBA00009477"/>
    </source>
</evidence>
<dbReference type="InterPro" id="IPR058792">
    <property type="entry name" value="Beta-barrel_RND_2"/>
</dbReference>
<feature type="coiled-coil region" evidence="2">
    <location>
        <begin position="117"/>
        <end position="203"/>
    </location>
</feature>
<evidence type="ECO:0000256" key="3">
    <source>
        <dbReference type="SAM" id="MobiDB-lite"/>
    </source>
</evidence>
<dbReference type="Proteomes" id="UP000607397">
    <property type="component" value="Unassembled WGS sequence"/>
</dbReference>
<evidence type="ECO:0000256" key="2">
    <source>
        <dbReference type="SAM" id="Coils"/>
    </source>
</evidence>